<sequence>MIQFDNATRLVKPCDLKTTHVLIDKMKAAKKVLPFFVLDEMSLNENIESGGMNTAAFQRNVFRACGLVVIIMGTDAKITNFFEQIEGSYGVRHKWMVLVPVFPSYQIVLNTFEDQQMWLKLVAKYPVVQDIVTHSRARFARYFMERLVESVVEPSEFEFCR</sequence>
<dbReference type="AlphaFoldDB" id="A0AAV2ZCL3"/>
<comment type="caution">
    <text evidence="1">The sequence shown here is derived from an EMBL/GenBank/DDBJ whole genome shotgun (WGS) entry which is preliminary data.</text>
</comment>
<reference evidence="1" key="2">
    <citation type="journal article" date="2023" name="Microbiol Resour">
        <title>Decontamination and Annotation of the Draft Genome Sequence of the Oomycete Lagenidium giganteum ARSEF 373.</title>
        <authorList>
            <person name="Morgan W.R."/>
            <person name="Tartar A."/>
        </authorList>
    </citation>
    <scope>NUCLEOTIDE SEQUENCE</scope>
    <source>
        <strain evidence="1">ARSEF 373</strain>
    </source>
</reference>
<dbReference type="EMBL" id="DAKRPA010000015">
    <property type="protein sequence ID" value="DBA03759.1"/>
    <property type="molecule type" value="Genomic_DNA"/>
</dbReference>
<evidence type="ECO:0000313" key="1">
    <source>
        <dbReference type="EMBL" id="DBA03759.1"/>
    </source>
</evidence>
<evidence type="ECO:0000313" key="2">
    <source>
        <dbReference type="Proteomes" id="UP001146120"/>
    </source>
</evidence>
<accession>A0AAV2ZCL3</accession>
<proteinExistence type="predicted"/>
<organism evidence="1 2">
    <name type="scientific">Lagenidium giganteum</name>
    <dbReference type="NCBI Taxonomy" id="4803"/>
    <lineage>
        <taxon>Eukaryota</taxon>
        <taxon>Sar</taxon>
        <taxon>Stramenopiles</taxon>
        <taxon>Oomycota</taxon>
        <taxon>Peronosporomycetes</taxon>
        <taxon>Pythiales</taxon>
        <taxon>Pythiaceae</taxon>
    </lineage>
</organism>
<protein>
    <submittedName>
        <fullName evidence="1">Uncharacterized protein</fullName>
    </submittedName>
</protein>
<gene>
    <name evidence="1" type="ORF">N0F65_005649</name>
</gene>
<keyword evidence="2" id="KW-1185">Reference proteome</keyword>
<name>A0AAV2ZCL3_9STRA</name>
<dbReference type="Proteomes" id="UP001146120">
    <property type="component" value="Unassembled WGS sequence"/>
</dbReference>
<reference evidence="1" key="1">
    <citation type="submission" date="2022-11" db="EMBL/GenBank/DDBJ databases">
        <authorList>
            <person name="Morgan W.R."/>
            <person name="Tartar A."/>
        </authorList>
    </citation>
    <scope>NUCLEOTIDE SEQUENCE</scope>
    <source>
        <strain evidence="1">ARSEF 373</strain>
    </source>
</reference>